<reference evidence="2" key="1">
    <citation type="submission" date="2008-03" db="EMBL/GenBank/DDBJ databases">
        <title>Annotation of Ixodes scapularis.</title>
        <authorList>
            <consortium name="Ixodes scapularis Genome Project Consortium"/>
            <person name="Caler E."/>
            <person name="Hannick L.I."/>
            <person name="Bidwell S."/>
            <person name="Joardar V."/>
            <person name="Thiagarajan M."/>
            <person name="Amedeo P."/>
            <person name="Galinsky K.J."/>
            <person name="Schobel S."/>
            <person name="Inman J."/>
            <person name="Hostetler J."/>
            <person name="Miller J."/>
            <person name="Hammond M."/>
            <person name="Megy K."/>
            <person name="Lawson D."/>
            <person name="Kodira C."/>
            <person name="Sutton G."/>
            <person name="Meyer J."/>
            <person name="Hill C.A."/>
            <person name="Birren B."/>
            <person name="Nene V."/>
            <person name="Collins F."/>
            <person name="Alarcon-Chaidez F."/>
            <person name="Wikel S."/>
            <person name="Strausberg R."/>
        </authorList>
    </citation>
    <scope>NUCLEOTIDE SEQUENCE [LARGE SCALE GENOMIC DNA]</scope>
    <source>
        <strain evidence="2">Wikel colony</strain>
    </source>
</reference>
<evidence type="ECO:0000256" key="1">
    <source>
        <dbReference type="SAM" id="MobiDB-lite"/>
    </source>
</evidence>
<sequence>CRGCARGDSEGGEVTARRSHTVGPHQRLFVLMPEHTGHPPPPPSPPSAEAPGVQA</sequence>
<proteinExistence type="predicted"/>
<organism>
    <name type="scientific">Ixodes scapularis</name>
    <name type="common">Black-legged tick</name>
    <name type="synonym">Deer tick</name>
    <dbReference type="NCBI Taxonomy" id="6945"/>
    <lineage>
        <taxon>Eukaryota</taxon>
        <taxon>Metazoa</taxon>
        <taxon>Ecdysozoa</taxon>
        <taxon>Arthropoda</taxon>
        <taxon>Chelicerata</taxon>
        <taxon>Arachnida</taxon>
        <taxon>Acari</taxon>
        <taxon>Parasitiformes</taxon>
        <taxon>Ixodida</taxon>
        <taxon>Ixodoidea</taxon>
        <taxon>Ixodidae</taxon>
        <taxon>Ixodinae</taxon>
        <taxon>Ixodes</taxon>
    </lineage>
</organism>
<dbReference type="EMBL" id="DS903268">
    <property type="protein sequence ID" value="EEC16294.1"/>
    <property type="molecule type" value="Genomic_DNA"/>
</dbReference>
<gene>
    <name evidence="2" type="ORF">IscW_ISCW012086</name>
</gene>
<feature type="compositionally biased region" description="Pro residues" evidence="1">
    <location>
        <begin position="38"/>
        <end position="48"/>
    </location>
</feature>
<dbReference type="AlphaFoldDB" id="B7QBS2"/>
<feature type="non-terminal residue" evidence="2">
    <location>
        <position position="55"/>
    </location>
</feature>
<evidence type="ECO:0000313" key="2">
    <source>
        <dbReference type="EMBL" id="EEC16294.1"/>
    </source>
</evidence>
<feature type="non-terminal residue" evidence="2">
    <location>
        <position position="1"/>
    </location>
</feature>
<dbReference type="PaxDb" id="6945-B7QBS2"/>
<accession>B7QBS2</accession>
<protein>
    <submittedName>
        <fullName evidence="2">Uncharacterized protein</fullName>
    </submittedName>
</protein>
<name>B7QBS2_IXOSC</name>
<feature type="region of interest" description="Disordered" evidence="1">
    <location>
        <begin position="1"/>
        <end position="55"/>
    </location>
</feature>
<dbReference type="HOGENOM" id="CLU_3056416_0_0_1"/>